<proteinExistence type="predicted"/>
<dbReference type="PANTHER" id="PTHR33671:SF2">
    <property type="entry name" value="N-METHYLTRANSFERASE, PUTATIVE (DUF688)-RELATED"/>
    <property type="match status" value="1"/>
</dbReference>
<protein>
    <submittedName>
        <fullName evidence="2">Uncharacterized protein</fullName>
    </submittedName>
</protein>
<dbReference type="EMBL" id="JAYKXN010000007">
    <property type="protein sequence ID" value="KAK7272424.1"/>
    <property type="molecule type" value="Genomic_DNA"/>
</dbReference>
<dbReference type="Pfam" id="PF05097">
    <property type="entry name" value="DUF688"/>
    <property type="match status" value="1"/>
</dbReference>
<dbReference type="PANTHER" id="PTHR33671">
    <property type="entry name" value="N-METHYLTRANSFERASE, PUTATIVE (DUF688)-RELATED"/>
    <property type="match status" value="1"/>
</dbReference>
<dbReference type="Proteomes" id="UP001359559">
    <property type="component" value="Unassembled WGS sequence"/>
</dbReference>
<feature type="region of interest" description="Disordered" evidence="1">
    <location>
        <begin position="249"/>
        <end position="274"/>
    </location>
</feature>
<dbReference type="AlphaFoldDB" id="A0AAN9IBW0"/>
<comment type="caution">
    <text evidence="2">The sequence shown here is derived from an EMBL/GenBank/DDBJ whole genome shotgun (WGS) entry which is preliminary data.</text>
</comment>
<feature type="region of interest" description="Disordered" evidence="1">
    <location>
        <begin position="162"/>
        <end position="181"/>
    </location>
</feature>
<feature type="compositionally biased region" description="Basic and acidic residues" evidence="1">
    <location>
        <begin position="162"/>
        <end position="175"/>
    </location>
</feature>
<feature type="compositionally biased region" description="Basic and acidic residues" evidence="1">
    <location>
        <begin position="100"/>
        <end position="117"/>
    </location>
</feature>
<evidence type="ECO:0000313" key="3">
    <source>
        <dbReference type="Proteomes" id="UP001359559"/>
    </source>
</evidence>
<evidence type="ECO:0000256" key="1">
    <source>
        <dbReference type="SAM" id="MobiDB-lite"/>
    </source>
</evidence>
<dbReference type="InterPro" id="IPR007789">
    <property type="entry name" value="DUF688"/>
</dbReference>
<gene>
    <name evidence="2" type="ORF">RJT34_29010</name>
</gene>
<accession>A0AAN9IBW0</accession>
<name>A0AAN9IBW0_CLITE</name>
<sequence>MKIIRIFPKEESELIPGSSHFSKKLNFMILKDLMEEKQLNLHQPLLSVRRFSSTVTSETDYKRKIDNSLTRLPLSPAYKSELKSGPSRNAGNVPFVWEKAPGRPKDESKPKTSKTVEEPPITPNFPPGRVSKIKQQVTDMRIGSTVSNSQNVAYLDRKVTKCESSKEETKEKESYDSDDGGDAYLDAFDTLSRTESFFLSSSVSGLSGWDGQEGPPSRSFSRDQKACDFMIDRFLPAAKAMISQTPHYASKKVHVGQEQQKQKKKEVNKVNSRSLNQHRPKYLPLYTKVVDTEESDDCNVESENYSTTACGLFPRFCLLNPIPGLRMVDKVQRNVVHGMQAKSAASNIESTKEQTRTPCGKKSVESKSCFTEEKEILCLLVKSKHGIDPHHRGCSKLVSCESTQGDSSYESSMVEKTLYVDSAHKVKSQTNNIRGDSETLRKDNSIYKNRLVGSSLENSKGLDALDVKAASQPKSSESLDSPFLVCYENSNNDRQMEMTYHSKTIESKKQGLAKLGNQGSDLHKDFVVISSPKVVECKKIINSGSEEYRRVRISDILTQDTEVDLKNQPAAKSNDGKIDLERQCTMKLDLEEISDASYFGLPLVLPSLKAPSESWLKRTLPTISKKNIDTHSNLVANAPSRIFNTTSLCPKWETIVKSSKF</sequence>
<feature type="region of interest" description="Disordered" evidence="1">
    <location>
        <begin position="78"/>
        <end position="130"/>
    </location>
</feature>
<reference evidence="2 3" key="1">
    <citation type="submission" date="2024-01" db="EMBL/GenBank/DDBJ databases">
        <title>The genomes of 5 underutilized Papilionoideae crops provide insights into root nodulation and disease resistance.</title>
        <authorList>
            <person name="Yuan L."/>
        </authorList>
    </citation>
    <scope>NUCLEOTIDE SEQUENCE [LARGE SCALE GENOMIC DNA]</scope>
    <source>
        <strain evidence="2">LY-2023</strain>
        <tissue evidence="2">Leaf</tissue>
    </source>
</reference>
<evidence type="ECO:0000313" key="2">
    <source>
        <dbReference type="EMBL" id="KAK7272424.1"/>
    </source>
</evidence>
<keyword evidence="3" id="KW-1185">Reference proteome</keyword>
<organism evidence="2 3">
    <name type="scientific">Clitoria ternatea</name>
    <name type="common">Butterfly pea</name>
    <dbReference type="NCBI Taxonomy" id="43366"/>
    <lineage>
        <taxon>Eukaryota</taxon>
        <taxon>Viridiplantae</taxon>
        <taxon>Streptophyta</taxon>
        <taxon>Embryophyta</taxon>
        <taxon>Tracheophyta</taxon>
        <taxon>Spermatophyta</taxon>
        <taxon>Magnoliopsida</taxon>
        <taxon>eudicotyledons</taxon>
        <taxon>Gunneridae</taxon>
        <taxon>Pentapetalae</taxon>
        <taxon>rosids</taxon>
        <taxon>fabids</taxon>
        <taxon>Fabales</taxon>
        <taxon>Fabaceae</taxon>
        <taxon>Papilionoideae</taxon>
        <taxon>50 kb inversion clade</taxon>
        <taxon>NPAAA clade</taxon>
        <taxon>indigoferoid/millettioid clade</taxon>
        <taxon>Phaseoleae</taxon>
        <taxon>Clitoria</taxon>
    </lineage>
</organism>